<evidence type="ECO:0000256" key="1">
    <source>
        <dbReference type="ARBA" id="ARBA00022723"/>
    </source>
</evidence>
<keyword evidence="3" id="KW-0175">Coiled coil</keyword>
<feature type="compositionally biased region" description="Low complexity" evidence="4">
    <location>
        <begin position="343"/>
        <end position="353"/>
    </location>
</feature>
<dbReference type="GO" id="GO:0000785">
    <property type="term" value="C:chromatin"/>
    <property type="evidence" value="ECO:0007669"/>
    <property type="project" value="TreeGrafter"/>
</dbReference>
<dbReference type="GO" id="GO:0010468">
    <property type="term" value="P:regulation of gene expression"/>
    <property type="evidence" value="ECO:0007669"/>
    <property type="project" value="TreeGrafter"/>
</dbReference>
<accession>A0A8S1JCN5</accession>
<protein>
    <recommendedName>
        <fullName evidence="9">JmjC domain-containing protein</fullName>
    </recommendedName>
</protein>
<dbReference type="Proteomes" id="UP000708148">
    <property type="component" value="Unassembled WGS sequence"/>
</dbReference>
<dbReference type="OrthoDB" id="1678912at2759"/>
<feature type="region of interest" description="Disordered" evidence="4">
    <location>
        <begin position="209"/>
        <end position="234"/>
    </location>
</feature>
<feature type="region of interest" description="Disordered" evidence="4">
    <location>
        <begin position="452"/>
        <end position="490"/>
    </location>
</feature>
<feature type="domain" description="JmjC" evidence="6">
    <location>
        <begin position="759"/>
        <end position="927"/>
    </location>
</feature>
<dbReference type="SUPFAM" id="SSF51197">
    <property type="entry name" value="Clavaminate synthase-like"/>
    <property type="match status" value="1"/>
</dbReference>
<evidence type="ECO:0000256" key="3">
    <source>
        <dbReference type="SAM" id="Coils"/>
    </source>
</evidence>
<feature type="domain" description="JmjN" evidence="5">
    <location>
        <begin position="542"/>
        <end position="583"/>
    </location>
</feature>
<sequence length="1401" mass="146863">MGSQQEAACSTVPFVDVTGQGHPHQTGTFKDVLERLGVNNILGVRGGEEPGTASQEDTKALKCEVAPTTAENRELGGAPSPAHSSDQHGSGDTKENRGGSFLDQFLVRDAATFQAQLLQRSSGPFPRVGPSPLSASESDGQPSAERVESLSQWLPVSPCAADTPTSALAGTFHFRFPRDPTCLTDPGTTSTFPPAHVLADLPKPCFGTEHAGQPHAPSSKHSSMPMADQGLDHHLPFTSQQSWTKAEEGPGRSVSRQFSNGYLLEALPPAVGSAQPHVDPDPSQVVWPFSNDLRAPNRDPWLPPSTDSDLLAMMQVVGPLGWSSLTGAPLVTAPVAEDGNLAGKSPSRRLSGSGSAGSSGVGCKRSARQGAGARLASLVTQESKSLKEWEQEAVEARRAAKRAQKLEKRIKRMARAAAAVACDAQGYADRLKRKGRLPRRAKEIMEAMKQTMDTSQEGRLTRGFEPGENLLNGRRAQKRKQPDSELESESDLEESMECMYGCPSCDFNWAGCPKCLGKKPLAKRPEARCKPKQARTVDVPCAPIYRPAQEEFSDPMAYIAKIRPEAEKYGICMIVPPDPWEPPFNLKEELEGIKQDFKFCPKLQSTNSLCVRPADLRSPQSSRPSSDTGSSPTVTDDENDEDDEDDVFGFAQLDEPHTLKSFLAYANWAKAAHFSSRPTNQADEPTSGATNWTDYPSVSDVEGEFWRILGGVGAEEEDEEEVEALYGSDLDSGALGSGFPWGPEPEDEAGGGAADRLRVYRHHPWNINRWPLCRESVLKHVVGEEPITGVMVPWLYVGSCLSAFCWHIEDHALYSVNYMHTGAPKVWYGVPGEAAGQFEAAMRDALPHLFEVDTNLLHRLVTHLSPVELQARGVPVARLEQRPGNFVLTFPNAYHGGLNCGFNVAEAVNFAPPDWLPHGSDAVLKYRRQGRKPTFSHDALLLSLATAAGTDARDGRLGAQKASQDRSTGAFSGGNDVCKGGNGAFDGGKDAYEGGSDASDGGNDACDDRNGAFGGGIDVRKDKNGILGGGNGTCEGENSGSDGRGDGCERGSGALDRDNRTCEGGNGACDGGDDACAGGNGALDGGHDASGGGGGCSAGGGSAEGAGSARLEGRECAEGGGCGAVSNPRCGVAAVDAVAEDAVGGRGVDGSGRGAVCANPVGGQGLGGGAEEKIMDGGSTANRGTTAGESGKGGGEGAPRGVCALAIKYGIAELDVRIEQEARRRGAARGVGVEKERRMTGGLHAKDGGGVHTDTTDVDCGLCKADLHLSSVVSPMAPGIAVCPDHAAALPGQRILLYRHTLDELRSMVSSALTAFPDASAFIRAAQARASTPSSTSIRALGPLYRPDDPGPPVPAGGPQCPGSSPGTRGPGDTPPAKRPRQGARAAGDDLANARGPGPDP</sequence>
<dbReference type="EMBL" id="CAJHUC010002952">
    <property type="protein sequence ID" value="CAD7704764.1"/>
    <property type="molecule type" value="Genomic_DNA"/>
</dbReference>
<feature type="coiled-coil region" evidence="3">
    <location>
        <begin position="379"/>
        <end position="416"/>
    </location>
</feature>
<comment type="caution">
    <text evidence="7">The sequence shown here is derived from an EMBL/GenBank/DDBJ whole genome shotgun (WGS) entry which is preliminary data.</text>
</comment>
<feature type="region of interest" description="Disordered" evidence="4">
    <location>
        <begin position="65"/>
        <end position="99"/>
    </location>
</feature>
<dbReference type="SMART" id="SM00558">
    <property type="entry name" value="JmjC"/>
    <property type="match status" value="1"/>
</dbReference>
<gene>
    <name evidence="7" type="ORF">OSTQU699_LOCUS10119</name>
</gene>
<dbReference type="Pfam" id="PF02373">
    <property type="entry name" value="JmjC"/>
    <property type="match status" value="1"/>
</dbReference>
<dbReference type="SMART" id="SM00545">
    <property type="entry name" value="JmjN"/>
    <property type="match status" value="1"/>
</dbReference>
<feature type="region of interest" description="Disordered" evidence="4">
    <location>
        <begin position="676"/>
        <end position="695"/>
    </location>
</feature>
<dbReference type="PROSITE" id="PS51184">
    <property type="entry name" value="JMJC"/>
    <property type="match status" value="1"/>
</dbReference>
<feature type="region of interest" description="Disordered" evidence="4">
    <location>
        <begin position="1329"/>
        <end position="1401"/>
    </location>
</feature>
<dbReference type="GO" id="GO:0005634">
    <property type="term" value="C:nucleus"/>
    <property type="evidence" value="ECO:0007669"/>
    <property type="project" value="TreeGrafter"/>
</dbReference>
<feature type="compositionally biased region" description="Basic and acidic residues" evidence="4">
    <location>
        <begin position="85"/>
        <end position="97"/>
    </location>
</feature>
<feature type="compositionally biased region" description="Low complexity" evidence="4">
    <location>
        <begin position="618"/>
        <end position="632"/>
    </location>
</feature>
<evidence type="ECO:0000256" key="4">
    <source>
        <dbReference type="SAM" id="MobiDB-lite"/>
    </source>
</evidence>
<keyword evidence="8" id="KW-1185">Reference proteome</keyword>
<dbReference type="Pfam" id="PF02375">
    <property type="entry name" value="JmjN"/>
    <property type="match status" value="1"/>
</dbReference>
<feature type="region of interest" description="Disordered" evidence="4">
    <location>
        <begin position="338"/>
        <end position="367"/>
    </location>
</feature>
<feature type="region of interest" description="Disordered" evidence="4">
    <location>
        <begin position="611"/>
        <end position="645"/>
    </location>
</feature>
<dbReference type="InterPro" id="IPR003349">
    <property type="entry name" value="JmjN"/>
</dbReference>
<feature type="region of interest" description="Disordered" evidence="4">
    <location>
        <begin position="1168"/>
        <end position="1196"/>
    </location>
</feature>
<dbReference type="GO" id="GO:0046872">
    <property type="term" value="F:metal ion binding"/>
    <property type="evidence" value="ECO:0007669"/>
    <property type="project" value="UniProtKB-KW"/>
</dbReference>
<feature type="region of interest" description="Disordered" evidence="4">
    <location>
        <begin position="1029"/>
        <end position="1051"/>
    </location>
</feature>
<evidence type="ECO:0000259" key="6">
    <source>
        <dbReference type="PROSITE" id="PS51184"/>
    </source>
</evidence>
<evidence type="ECO:0008006" key="9">
    <source>
        <dbReference type="Google" id="ProtNLM"/>
    </source>
</evidence>
<dbReference type="PROSITE" id="PS51183">
    <property type="entry name" value="JMJN"/>
    <property type="match status" value="1"/>
</dbReference>
<feature type="compositionally biased region" description="Acidic residues" evidence="4">
    <location>
        <begin position="635"/>
        <end position="645"/>
    </location>
</feature>
<keyword evidence="2" id="KW-0408">Iron</keyword>
<dbReference type="Gene3D" id="2.60.120.650">
    <property type="entry name" value="Cupin"/>
    <property type="match status" value="1"/>
</dbReference>
<dbReference type="PANTHER" id="PTHR10694:SF33">
    <property type="entry name" value="LYSINE-SPECIFIC DEMETHYLASE 5"/>
    <property type="match status" value="1"/>
</dbReference>
<dbReference type="Pfam" id="PF02928">
    <property type="entry name" value="zf-C5HC2"/>
    <property type="match status" value="1"/>
</dbReference>
<evidence type="ECO:0000313" key="8">
    <source>
        <dbReference type="Proteomes" id="UP000708148"/>
    </source>
</evidence>
<dbReference type="InterPro" id="IPR003347">
    <property type="entry name" value="JmjC_dom"/>
</dbReference>
<evidence type="ECO:0000313" key="7">
    <source>
        <dbReference type="EMBL" id="CAD7704764.1"/>
    </source>
</evidence>
<evidence type="ECO:0000259" key="5">
    <source>
        <dbReference type="PROSITE" id="PS51183"/>
    </source>
</evidence>
<keyword evidence="1" id="KW-0479">Metal-binding</keyword>
<evidence type="ECO:0000256" key="2">
    <source>
        <dbReference type="ARBA" id="ARBA00023004"/>
    </source>
</evidence>
<name>A0A8S1JCN5_9CHLO</name>
<feature type="region of interest" description="Disordered" evidence="4">
    <location>
        <begin position="121"/>
        <end position="147"/>
    </location>
</feature>
<organism evidence="7 8">
    <name type="scientific">Ostreobium quekettii</name>
    <dbReference type="NCBI Taxonomy" id="121088"/>
    <lineage>
        <taxon>Eukaryota</taxon>
        <taxon>Viridiplantae</taxon>
        <taxon>Chlorophyta</taxon>
        <taxon>core chlorophytes</taxon>
        <taxon>Ulvophyceae</taxon>
        <taxon>TCBD clade</taxon>
        <taxon>Bryopsidales</taxon>
        <taxon>Ostreobineae</taxon>
        <taxon>Ostreobiaceae</taxon>
        <taxon>Ostreobium</taxon>
    </lineage>
</organism>
<dbReference type="GO" id="GO:0141052">
    <property type="term" value="F:histone H3 demethylase activity"/>
    <property type="evidence" value="ECO:0007669"/>
    <property type="project" value="UniProtKB-ARBA"/>
</dbReference>
<proteinExistence type="predicted"/>
<feature type="region of interest" description="Disordered" evidence="4">
    <location>
        <begin position="955"/>
        <end position="974"/>
    </location>
</feature>
<dbReference type="InterPro" id="IPR004198">
    <property type="entry name" value="Znf_C5HC2"/>
</dbReference>
<feature type="compositionally biased region" description="Polar residues" evidence="4">
    <location>
        <begin position="961"/>
        <end position="970"/>
    </location>
</feature>
<dbReference type="PANTHER" id="PTHR10694">
    <property type="entry name" value="LYSINE-SPECIFIC DEMETHYLASE"/>
    <property type="match status" value="1"/>
</dbReference>
<reference evidence="7" key="1">
    <citation type="submission" date="2020-12" db="EMBL/GenBank/DDBJ databases">
        <authorList>
            <person name="Iha C."/>
        </authorList>
    </citation>
    <scope>NUCLEOTIDE SEQUENCE</scope>
</reference>